<accession>A0A4T0V717</accession>
<protein>
    <submittedName>
        <fullName evidence="2">Uncharacterized protein</fullName>
    </submittedName>
</protein>
<proteinExistence type="predicted"/>
<dbReference type="EMBL" id="STGJ01000001">
    <property type="protein sequence ID" value="TIC87177.1"/>
    <property type="molecule type" value="Genomic_DNA"/>
</dbReference>
<dbReference type="RefSeq" id="WP_136551188.1">
    <property type="nucleotide sequence ID" value="NZ_STGJ01000001.1"/>
</dbReference>
<dbReference type="Proteomes" id="UP000308891">
    <property type="component" value="Unassembled WGS sequence"/>
</dbReference>
<name>A0A4T0V717_9NEIS</name>
<evidence type="ECO:0000313" key="3">
    <source>
        <dbReference type="Proteomes" id="UP000308891"/>
    </source>
</evidence>
<sequence length="194" mass="21969">MKWSIFDSENAALLGQIKQKYKITSEQLELIKKRNEELKEKFKTLKKEYAKEKESKFGRKTLRPNLKHGTQKLAAIIAAAEKNLKIKLSGSECLGVITLKSRSDKSLVVACAHNRRFGKDVIIKNNFSGGEGFEVNEVVIVTGKRSSPLKSRALKLHRNNRTKSIRPIGIGHRSKSIVTIEKISRNEEILSEKK</sequence>
<gene>
    <name evidence="2" type="ORF">E5K04_01810</name>
</gene>
<keyword evidence="1" id="KW-0175">Coiled coil</keyword>
<reference evidence="2 3" key="1">
    <citation type="submission" date="2019-04" db="EMBL/GenBank/DDBJ databases">
        <title>Crenobacter sp. nov.</title>
        <authorList>
            <person name="Shi S."/>
        </authorList>
    </citation>
    <scope>NUCLEOTIDE SEQUENCE [LARGE SCALE GENOMIC DNA]</scope>
    <source>
        <strain evidence="2 3">GY 70310</strain>
    </source>
</reference>
<evidence type="ECO:0000256" key="1">
    <source>
        <dbReference type="SAM" id="Coils"/>
    </source>
</evidence>
<dbReference type="AlphaFoldDB" id="A0A4T0V717"/>
<keyword evidence="3" id="KW-1185">Reference proteome</keyword>
<evidence type="ECO:0000313" key="2">
    <source>
        <dbReference type="EMBL" id="TIC87177.1"/>
    </source>
</evidence>
<comment type="caution">
    <text evidence="2">The sequence shown here is derived from an EMBL/GenBank/DDBJ whole genome shotgun (WGS) entry which is preliminary data.</text>
</comment>
<organism evidence="2 3">
    <name type="scientific">Crenobacter intestini</name>
    <dbReference type="NCBI Taxonomy" id="2563443"/>
    <lineage>
        <taxon>Bacteria</taxon>
        <taxon>Pseudomonadati</taxon>
        <taxon>Pseudomonadota</taxon>
        <taxon>Betaproteobacteria</taxon>
        <taxon>Neisseriales</taxon>
        <taxon>Neisseriaceae</taxon>
        <taxon>Crenobacter</taxon>
    </lineage>
</organism>
<feature type="coiled-coil region" evidence="1">
    <location>
        <begin position="21"/>
        <end position="55"/>
    </location>
</feature>